<comment type="caution">
    <text evidence="2">The sequence shown here is derived from an EMBL/GenBank/DDBJ whole genome shotgun (WGS) entry which is preliminary data.</text>
</comment>
<feature type="compositionally biased region" description="Basic and acidic residues" evidence="1">
    <location>
        <begin position="493"/>
        <end position="510"/>
    </location>
</feature>
<proteinExistence type="predicted"/>
<feature type="compositionally biased region" description="Basic and acidic residues" evidence="1">
    <location>
        <begin position="17"/>
        <end position="33"/>
    </location>
</feature>
<dbReference type="AlphaFoldDB" id="A0A0F9CUR0"/>
<dbReference type="EMBL" id="LAZR01031720">
    <property type="protein sequence ID" value="KKL52919.1"/>
    <property type="molecule type" value="Genomic_DNA"/>
</dbReference>
<dbReference type="Pfam" id="PF05136">
    <property type="entry name" value="Phage_portal_2"/>
    <property type="match status" value="1"/>
</dbReference>
<dbReference type="NCBIfam" id="TIGR01539">
    <property type="entry name" value="portal_lambda"/>
    <property type="match status" value="1"/>
</dbReference>
<feature type="region of interest" description="Disordered" evidence="1">
    <location>
        <begin position="12"/>
        <end position="59"/>
    </location>
</feature>
<accession>A0A0F9CUR0</accession>
<sequence length="534" mass="60527">MRYEEIEKRALSAMRKAGREHAQEKRETSERKQQRSTVQRMYASARQSRLTGDWSTGTSSADAEIRTSLTALRGRCRALDRDSAYAKRARTVVVNNVVGSGIGMQAQVKSSRSRFIPRVNDAIEQAFKDWWETPEFCHTGATLAAGDFERAVMSEVFETGEVFIRQHLTKFGASEIPYSLELIESERVPHGIQPQVIRATGIGVRMGIEVDNFYRPLAYWIRDHHPSDFHYPSGARGAEKVTRVDASEIIHLRIVERWPQTRGVPWLHAVAKKMNDMDAYSQAEIVAARGAANYMAAIETDPMSSIGEEQEDGTRQVEISPGIIVELAAGEKMNFFSPNRPNTALDGFMRYMLREVAAGTNVSYESISRDYSQSNYSSSRLGLLDDRDTWRVLQMWFLRSFRNVMHRKWLQQAIFARAIQNISVNDFALNVLKFAAVKFKPRGWSWVDPTKEVAAFKEAEKAGYITKTQIISQTSSQDFEDVIEERRAELDEISEKGLKFDTDSPTEKSESSAPAKDPDDDDDDDTDDDDDDDP</sequence>
<feature type="compositionally biased region" description="Polar residues" evidence="1">
    <location>
        <begin position="35"/>
        <end position="59"/>
    </location>
</feature>
<dbReference type="GO" id="GO:0005198">
    <property type="term" value="F:structural molecule activity"/>
    <property type="evidence" value="ECO:0007669"/>
    <property type="project" value="InterPro"/>
</dbReference>
<evidence type="ECO:0000313" key="2">
    <source>
        <dbReference type="EMBL" id="KKL52919.1"/>
    </source>
</evidence>
<dbReference type="InterPro" id="IPR006429">
    <property type="entry name" value="Phage_lambda_portal"/>
</dbReference>
<reference evidence="2" key="1">
    <citation type="journal article" date="2015" name="Nature">
        <title>Complex archaea that bridge the gap between prokaryotes and eukaryotes.</title>
        <authorList>
            <person name="Spang A."/>
            <person name="Saw J.H."/>
            <person name="Jorgensen S.L."/>
            <person name="Zaremba-Niedzwiedzka K."/>
            <person name="Martijn J."/>
            <person name="Lind A.E."/>
            <person name="van Eijk R."/>
            <person name="Schleper C."/>
            <person name="Guy L."/>
            <person name="Ettema T.J."/>
        </authorList>
    </citation>
    <scope>NUCLEOTIDE SEQUENCE</scope>
</reference>
<name>A0A0F9CUR0_9ZZZZ</name>
<gene>
    <name evidence="2" type="ORF">LCGC14_2280660</name>
</gene>
<protein>
    <recommendedName>
        <fullName evidence="3">Lambda family phage portal protein</fullName>
    </recommendedName>
</protein>
<organism evidence="2">
    <name type="scientific">marine sediment metagenome</name>
    <dbReference type="NCBI Taxonomy" id="412755"/>
    <lineage>
        <taxon>unclassified sequences</taxon>
        <taxon>metagenomes</taxon>
        <taxon>ecological metagenomes</taxon>
    </lineage>
</organism>
<feature type="non-terminal residue" evidence="2">
    <location>
        <position position="534"/>
    </location>
</feature>
<feature type="compositionally biased region" description="Acidic residues" evidence="1">
    <location>
        <begin position="518"/>
        <end position="534"/>
    </location>
</feature>
<evidence type="ECO:0008006" key="3">
    <source>
        <dbReference type="Google" id="ProtNLM"/>
    </source>
</evidence>
<dbReference type="GO" id="GO:0019068">
    <property type="term" value="P:virion assembly"/>
    <property type="evidence" value="ECO:0007669"/>
    <property type="project" value="InterPro"/>
</dbReference>
<evidence type="ECO:0000256" key="1">
    <source>
        <dbReference type="SAM" id="MobiDB-lite"/>
    </source>
</evidence>
<feature type="region of interest" description="Disordered" evidence="1">
    <location>
        <begin position="493"/>
        <end position="534"/>
    </location>
</feature>